<dbReference type="EMBL" id="MFJM01000040">
    <property type="protein sequence ID" value="OGG17326.1"/>
    <property type="molecule type" value="Genomic_DNA"/>
</dbReference>
<comment type="caution">
    <text evidence="2">The sequence shown here is derived from an EMBL/GenBank/DDBJ whole genome shotgun (WGS) entry which is preliminary data.</text>
</comment>
<organism evidence="2 3">
    <name type="scientific">Candidatus Gottesmanbacteria bacterium RIFCSPHIGHO2_02_FULL_39_14</name>
    <dbReference type="NCBI Taxonomy" id="1798383"/>
    <lineage>
        <taxon>Bacteria</taxon>
        <taxon>Candidatus Gottesmaniibacteriota</taxon>
    </lineage>
</organism>
<sequence length="152" mass="16593">MSQDGQELQGVGQTKLDQRKVNIAEHNEANQRTLEAISNLFSDDPEKVANGLKTIADLEERDAQSSGQPWIPEQRWEWLGRAVEIVDHAKGGEAVNVAIGGTAHGVFEPRTGVVAWSQEKRQEFMDIVKREGFPPSAPTMPPTPGGIEPAGK</sequence>
<feature type="region of interest" description="Disordered" evidence="1">
    <location>
        <begin position="1"/>
        <end position="20"/>
    </location>
</feature>
<feature type="compositionally biased region" description="Pro residues" evidence="1">
    <location>
        <begin position="135"/>
        <end position="144"/>
    </location>
</feature>
<proteinExistence type="predicted"/>
<feature type="region of interest" description="Disordered" evidence="1">
    <location>
        <begin position="131"/>
        <end position="152"/>
    </location>
</feature>
<evidence type="ECO:0000313" key="3">
    <source>
        <dbReference type="Proteomes" id="UP000176253"/>
    </source>
</evidence>
<evidence type="ECO:0000256" key="1">
    <source>
        <dbReference type="SAM" id="MobiDB-lite"/>
    </source>
</evidence>
<dbReference type="AlphaFoldDB" id="A0A1F5ZXW7"/>
<reference evidence="2 3" key="1">
    <citation type="journal article" date="2016" name="Nat. Commun.">
        <title>Thousands of microbial genomes shed light on interconnected biogeochemical processes in an aquifer system.</title>
        <authorList>
            <person name="Anantharaman K."/>
            <person name="Brown C.T."/>
            <person name="Hug L.A."/>
            <person name="Sharon I."/>
            <person name="Castelle C.J."/>
            <person name="Probst A.J."/>
            <person name="Thomas B.C."/>
            <person name="Singh A."/>
            <person name="Wilkins M.J."/>
            <person name="Karaoz U."/>
            <person name="Brodie E.L."/>
            <person name="Williams K.H."/>
            <person name="Hubbard S.S."/>
            <person name="Banfield J.F."/>
        </authorList>
    </citation>
    <scope>NUCLEOTIDE SEQUENCE [LARGE SCALE GENOMIC DNA]</scope>
</reference>
<gene>
    <name evidence="2" type="ORF">A3D78_02585</name>
</gene>
<evidence type="ECO:0000313" key="2">
    <source>
        <dbReference type="EMBL" id="OGG17326.1"/>
    </source>
</evidence>
<dbReference type="Proteomes" id="UP000176253">
    <property type="component" value="Unassembled WGS sequence"/>
</dbReference>
<protein>
    <submittedName>
        <fullName evidence="2">Uncharacterized protein</fullName>
    </submittedName>
</protein>
<accession>A0A1F5ZXW7</accession>
<name>A0A1F5ZXW7_9BACT</name>